<evidence type="ECO:0000313" key="3">
    <source>
        <dbReference type="Proteomes" id="UP000593818"/>
    </source>
</evidence>
<dbReference type="Proteomes" id="UP000593818">
    <property type="component" value="Chromosome"/>
</dbReference>
<dbReference type="AlphaFoldDB" id="A0A7M2XKV6"/>
<evidence type="ECO:0000256" key="1">
    <source>
        <dbReference type="SAM" id="Phobius"/>
    </source>
</evidence>
<feature type="transmembrane region" description="Helical" evidence="1">
    <location>
        <begin position="119"/>
        <end position="137"/>
    </location>
</feature>
<dbReference type="EMBL" id="CP063450">
    <property type="protein sequence ID" value="QOV98327.1"/>
    <property type="molecule type" value="Genomic_DNA"/>
</dbReference>
<accession>A0A7M2XKV6</accession>
<sequence length="142" mass="14779">MTGRLTTVDEKPDTPSYPLILLPTSFALEETTKYRPHAAVDDATREIGAAIGVAITGSVLAAAYGHGIDPVAPMIPEPARAAVQDSLAAAIQVAEHAGPQGEQLAELAQNAFLDGLQQASWAVAAILLVGALISAFWPPRRS</sequence>
<evidence type="ECO:0000313" key="2">
    <source>
        <dbReference type="EMBL" id="QOV98327.1"/>
    </source>
</evidence>
<keyword evidence="1" id="KW-0812">Transmembrane</keyword>
<reference evidence="2 3" key="1">
    <citation type="submission" date="2020-10" db="EMBL/GenBank/DDBJ databases">
        <title>Whole genome sequence of oil-degrading bacteria Rhodococcus pyridinivorans strain 5Ap.</title>
        <authorList>
            <person name="Akhremchuk A.E."/>
            <person name="Valentovich L.N."/>
            <person name="Charniauskaya M.I."/>
            <person name="Bukliarevich H.A."/>
            <person name="Titok M.A."/>
        </authorList>
    </citation>
    <scope>NUCLEOTIDE SEQUENCE [LARGE SCALE GENOMIC DNA]</scope>
    <source>
        <strain evidence="2 3">5Ap</strain>
    </source>
</reference>
<gene>
    <name evidence="2" type="ORF">INP59_21160</name>
</gene>
<name>A0A7M2XKV6_9NOCA</name>
<dbReference type="RefSeq" id="WP_039586521.1">
    <property type="nucleotide sequence ID" value="NZ_CP022915.1"/>
</dbReference>
<keyword evidence="3" id="KW-1185">Reference proteome</keyword>
<keyword evidence="1" id="KW-0472">Membrane</keyword>
<organism evidence="2 3">
    <name type="scientific">Rhodococcus pyridinivorans</name>
    <dbReference type="NCBI Taxonomy" id="103816"/>
    <lineage>
        <taxon>Bacteria</taxon>
        <taxon>Bacillati</taxon>
        <taxon>Actinomycetota</taxon>
        <taxon>Actinomycetes</taxon>
        <taxon>Mycobacteriales</taxon>
        <taxon>Nocardiaceae</taxon>
        <taxon>Rhodococcus</taxon>
    </lineage>
</organism>
<keyword evidence="1" id="KW-1133">Transmembrane helix</keyword>
<protein>
    <submittedName>
        <fullName evidence="2">MFS transporter</fullName>
    </submittedName>
</protein>
<proteinExistence type="predicted"/>